<gene>
    <name evidence="2" type="ORF">HCJ96_03300</name>
</gene>
<keyword evidence="3" id="KW-1185">Reference proteome</keyword>
<protein>
    <submittedName>
        <fullName evidence="2">Uncharacterized protein</fullName>
    </submittedName>
</protein>
<comment type="caution">
    <text evidence="2">The sequence shown here is derived from an EMBL/GenBank/DDBJ whole genome shotgun (WGS) entry which is preliminary data.</text>
</comment>
<evidence type="ECO:0000313" key="2">
    <source>
        <dbReference type="EMBL" id="NMH59045.1"/>
    </source>
</evidence>
<dbReference type="RefSeq" id="WP_169209624.1">
    <property type="nucleotide sequence ID" value="NZ_JAATNW010000002.1"/>
</dbReference>
<feature type="signal peptide" evidence="1">
    <location>
        <begin position="1"/>
        <end position="35"/>
    </location>
</feature>
<organism evidence="2 3">
    <name type="scientific">Alteromonas ponticola</name>
    <dbReference type="NCBI Taxonomy" id="2720613"/>
    <lineage>
        <taxon>Bacteria</taxon>
        <taxon>Pseudomonadati</taxon>
        <taxon>Pseudomonadota</taxon>
        <taxon>Gammaproteobacteria</taxon>
        <taxon>Alteromonadales</taxon>
        <taxon>Alteromonadaceae</taxon>
        <taxon>Alteromonas/Salinimonas group</taxon>
        <taxon>Alteromonas</taxon>
    </lineage>
</organism>
<name>A0ABX1QXU6_9ALTE</name>
<reference evidence="2 3" key="1">
    <citation type="submission" date="2020-03" db="EMBL/GenBank/DDBJ databases">
        <title>Alteromonas ponticola sp. nov., isolated from seawater.</title>
        <authorList>
            <person name="Yoon J.-H."/>
            <person name="Kim Y.-O."/>
        </authorList>
    </citation>
    <scope>NUCLEOTIDE SEQUENCE [LARGE SCALE GENOMIC DNA]</scope>
    <source>
        <strain evidence="2 3">MYP5</strain>
    </source>
</reference>
<evidence type="ECO:0000256" key="1">
    <source>
        <dbReference type="SAM" id="SignalP"/>
    </source>
</evidence>
<keyword evidence="1" id="KW-0732">Signal</keyword>
<dbReference type="Proteomes" id="UP000709336">
    <property type="component" value="Unassembled WGS sequence"/>
</dbReference>
<sequence>MKLGKIKKATFKWHGSQSKLALLFLFSIVSSVISATEFEQCEVAAPLASWDFNAGESPQNGNSVVQWDDDHHNIQPVPDTDLQGVKFFFAGGGPNKDATSEWRYEIKKPVQNTWEYLKFYQPINFYHRAITKITAPELLDETKWNKGDAIENDKGVTAKVHSVEGDILYIVDFYERFSKNWGSERLIQNKTTGANFVAVSSRFLTYNNKLSAQWQGRYANAGMILETQAITPHHDGTMGVGYCRPTIIGTDWHKSTTARNTFFNREESACFDPADNGKVVEFVIERKRSTSATAQDGGYKIWKKVDNGAWKLIHLNTSEKSYQQGQNYFDHGYVLGWSNSGFDEDMRFFLLGWQLWDQKPDFLP</sequence>
<feature type="chain" id="PRO_5045106929" evidence="1">
    <location>
        <begin position="36"/>
        <end position="364"/>
    </location>
</feature>
<accession>A0ABX1QXU6</accession>
<evidence type="ECO:0000313" key="3">
    <source>
        <dbReference type="Proteomes" id="UP000709336"/>
    </source>
</evidence>
<proteinExistence type="predicted"/>
<dbReference type="EMBL" id="JAATNW010000002">
    <property type="protein sequence ID" value="NMH59045.1"/>
    <property type="molecule type" value="Genomic_DNA"/>
</dbReference>